<dbReference type="InterPro" id="IPR025720">
    <property type="entry name" value="RibU"/>
</dbReference>
<keyword evidence="5 9" id="KW-0812">Transmembrane</keyword>
<organism evidence="10 11">
    <name type="scientific">Priestia endophytica DSM 13796</name>
    <dbReference type="NCBI Taxonomy" id="1121089"/>
    <lineage>
        <taxon>Bacteria</taxon>
        <taxon>Bacillati</taxon>
        <taxon>Bacillota</taxon>
        <taxon>Bacilli</taxon>
        <taxon>Bacillales</taxon>
        <taxon>Bacillaceae</taxon>
        <taxon>Priestia</taxon>
    </lineage>
</organism>
<feature type="transmembrane region" description="Helical" evidence="9">
    <location>
        <begin position="104"/>
        <end position="121"/>
    </location>
</feature>
<sequence>MRLIQEPFFFEMDRKEGERIMNKNKKTQKFVAIGMLSSIAYVLMMLNFPIPIFPSFLLIDFSELPALIAAIVFGPLAGIAVEAIKNFLYYAVQGSMTGVPVGSLANFIAGVLYIVPVALMFRKFRNRKSITLGLAVGTILTSIVMSILNYYVILPAYTWFLQAPAMSDKMLYATVTTAIFPFNIVKGAIVGVLFGLMYAKMHTWIAKRSIHPSTSVSK</sequence>
<keyword evidence="3 8" id="KW-0813">Transport</keyword>
<comment type="function">
    <text evidence="8">Probably a riboflavin-binding protein that interacts with the energy-coupling factor (ECF) ABC-transporter complex.</text>
</comment>
<name>A0A1I5W1I0_9BACI</name>
<proteinExistence type="inferred from homology"/>
<evidence type="ECO:0000256" key="2">
    <source>
        <dbReference type="ARBA" id="ARBA00005540"/>
    </source>
</evidence>
<evidence type="ECO:0000256" key="8">
    <source>
        <dbReference type="PIRNR" id="PIRNR037778"/>
    </source>
</evidence>
<reference evidence="10 11" key="1">
    <citation type="submission" date="2016-10" db="EMBL/GenBank/DDBJ databases">
        <authorList>
            <person name="Varghese N."/>
            <person name="Submissions S."/>
        </authorList>
    </citation>
    <scope>NUCLEOTIDE SEQUENCE [LARGE SCALE GENOMIC DNA]</scope>
    <source>
        <strain evidence="10 11">DSM 13796</strain>
    </source>
</reference>
<dbReference type="Gene3D" id="1.10.1760.20">
    <property type="match status" value="1"/>
</dbReference>
<evidence type="ECO:0000256" key="7">
    <source>
        <dbReference type="ARBA" id="ARBA00023136"/>
    </source>
</evidence>
<accession>A0A1I5W1I0</accession>
<dbReference type="PANTHER" id="PTHR38438">
    <property type="entry name" value="RIBOFLAVIN TRANSPORTER RIBU"/>
    <property type="match status" value="1"/>
</dbReference>
<dbReference type="Pfam" id="PF12822">
    <property type="entry name" value="ECF_trnsprt"/>
    <property type="match status" value="1"/>
</dbReference>
<comment type="similarity">
    <text evidence="2 8">Belongs to the prokaryotic riboflavin transporter (P-RFT) (TC 2.A.87) family.</text>
</comment>
<evidence type="ECO:0000313" key="10">
    <source>
        <dbReference type="EMBL" id="SFQ13106.1"/>
    </source>
</evidence>
<comment type="subcellular location">
    <subcellularLocation>
        <location evidence="1">Cell membrane</location>
        <topology evidence="1">Multi-pass membrane protein</topology>
    </subcellularLocation>
</comment>
<evidence type="ECO:0000256" key="4">
    <source>
        <dbReference type="ARBA" id="ARBA00022475"/>
    </source>
</evidence>
<keyword evidence="11" id="KW-1185">Reference proteome</keyword>
<evidence type="ECO:0000313" key="11">
    <source>
        <dbReference type="Proteomes" id="UP000182762"/>
    </source>
</evidence>
<dbReference type="PANTHER" id="PTHR38438:SF1">
    <property type="entry name" value="RIBOFLAVIN TRANSPORTER RIBU"/>
    <property type="match status" value="1"/>
</dbReference>
<feature type="transmembrane region" description="Helical" evidence="9">
    <location>
        <begin position="30"/>
        <end position="52"/>
    </location>
</feature>
<keyword evidence="6 9" id="KW-1133">Transmembrane helix</keyword>
<keyword evidence="4 8" id="KW-1003">Cell membrane</keyword>
<evidence type="ECO:0000256" key="1">
    <source>
        <dbReference type="ARBA" id="ARBA00004651"/>
    </source>
</evidence>
<evidence type="ECO:0000256" key="9">
    <source>
        <dbReference type="SAM" id="Phobius"/>
    </source>
</evidence>
<dbReference type="Proteomes" id="UP000182762">
    <property type="component" value="Unassembled WGS sequence"/>
</dbReference>
<evidence type="ECO:0000256" key="5">
    <source>
        <dbReference type="ARBA" id="ARBA00022692"/>
    </source>
</evidence>
<gene>
    <name evidence="10" type="ORF">SAMN02745910_00336</name>
</gene>
<dbReference type="InterPro" id="IPR024529">
    <property type="entry name" value="ECF_trnsprt_substrate-spec"/>
</dbReference>
<feature type="transmembrane region" description="Helical" evidence="9">
    <location>
        <begin position="133"/>
        <end position="152"/>
    </location>
</feature>
<protein>
    <recommendedName>
        <fullName evidence="8">Riboflavin transporter</fullName>
    </recommendedName>
</protein>
<comment type="caution">
    <text evidence="10">The sequence shown here is derived from an EMBL/GenBank/DDBJ whole genome shotgun (WGS) entry which is preliminary data.</text>
</comment>
<feature type="transmembrane region" description="Helical" evidence="9">
    <location>
        <begin position="172"/>
        <end position="199"/>
    </location>
</feature>
<dbReference type="EMBL" id="FOXX01000001">
    <property type="protein sequence ID" value="SFQ13106.1"/>
    <property type="molecule type" value="Genomic_DNA"/>
</dbReference>
<evidence type="ECO:0000256" key="3">
    <source>
        <dbReference type="ARBA" id="ARBA00022448"/>
    </source>
</evidence>
<keyword evidence="7 8" id="KW-0472">Membrane</keyword>
<evidence type="ECO:0000256" key="6">
    <source>
        <dbReference type="ARBA" id="ARBA00022989"/>
    </source>
</evidence>
<dbReference type="PIRSF" id="PIRSF037778">
    <property type="entry name" value="UCP037778_transp_RibU"/>
    <property type="match status" value="1"/>
</dbReference>